<dbReference type="NCBIfam" id="TIGR00254">
    <property type="entry name" value="GGDEF"/>
    <property type="match status" value="1"/>
</dbReference>
<dbReference type="InterPro" id="IPR043128">
    <property type="entry name" value="Rev_trsase/Diguanyl_cyclase"/>
</dbReference>
<dbReference type="AlphaFoldDB" id="A0A556ATK4"/>
<dbReference type="InterPro" id="IPR029787">
    <property type="entry name" value="Nucleotide_cyclase"/>
</dbReference>
<accession>A0A556ATK4</accession>
<evidence type="ECO:0000259" key="3">
    <source>
        <dbReference type="PROSITE" id="PS50887"/>
    </source>
</evidence>
<reference evidence="4 5" key="1">
    <citation type="submission" date="2019-07" db="EMBL/GenBank/DDBJ databases">
        <title>Qingshengfaniella alkalisoli gen. nov., sp. nov., isolated from saline soil.</title>
        <authorList>
            <person name="Xu L."/>
            <person name="Huang X.-X."/>
            <person name="Sun J.-Q."/>
        </authorList>
    </citation>
    <scope>NUCLEOTIDE SEQUENCE [LARGE SCALE GENOMIC DNA]</scope>
    <source>
        <strain evidence="4 5">DSM 27279</strain>
    </source>
</reference>
<evidence type="ECO:0000256" key="2">
    <source>
        <dbReference type="SAM" id="Phobius"/>
    </source>
</evidence>
<dbReference type="Gene3D" id="3.30.70.270">
    <property type="match status" value="1"/>
</dbReference>
<keyword evidence="2" id="KW-0812">Transmembrane</keyword>
<dbReference type="Pfam" id="PF00990">
    <property type="entry name" value="GGDEF"/>
    <property type="match status" value="1"/>
</dbReference>
<dbReference type="SMART" id="SM00267">
    <property type="entry name" value="GGDEF"/>
    <property type="match status" value="1"/>
</dbReference>
<evidence type="ECO:0000256" key="1">
    <source>
        <dbReference type="SAM" id="MobiDB-lite"/>
    </source>
</evidence>
<name>A0A556ATK4_9BURK</name>
<keyword evidence="5" id="KW-1185">Reference proteome</keyword>
<dbReference type="SUPFAM" id="SSF55073">
    <property type="entry name" value="Nucleotide cyclase"/>
    <property type="match status" value="1"/>
</dbReference>
<evidence type="ECO:0000313" key="4">
    <source>
        <dbReference type="EMBL" id="TSH95705.1"/>
    </source>
</evidence>
<keyword evidence="2" id="KW-0472">Membrane</keyword>
<dbReference type="Proteomes" id="UP000318405">
    <property type="component" value="Unassembled WGS sequence"/>
</dbReference>
<feature type="transmembrane region" description="Helical" evidence="2">
    <location>
        <begin position="160"/>
        <end position="179"/>
    </location>
</feature>
<organism evidence="4 5">
    <name type="scientific">Verticiella sediminum</name>
    <dbReference type="NCBI Taxonomy" id="1247510"/>
    <lineage>
        <taxon>Bacteria</taxon>
        <taxon>Pseudomonadati</taxon>
        <taxon>Pseudomonadota</taxon>
        <taxon>Betaproteobacteria</taxon>
        <taxon>Burkholderiales</taxon>
        <taxon>Alcaligenaceae</taxon>
        <taxon>Verticiella</taxon>
    </lineage>
</organism>
<feature type="domain" description="GGDEF" evidence="3">
    <location>
        <begin position="215"/>
        <end position="346"/>
    </location>
</feature>
<dbReference type="InterPro" id="IPR000160">
    <property type="entry name" value="GGDEF_dom"/>
</dbReference>
<gene>
    <name evidence="4" type="ORF">FOZ76_09915</name>
</gene>
<protein>
    <submittedName>
        <fullName evidence="4">Diguanylate cyclase</fullName>
    </submittedName>
</protein>
<dbReference type="EMBL" id="VLTJ01000020">
    <property type="protein sequence ID" value="TSH95705.1"/>
    <property type="molecule type" value="Genomic_DNA"/>
</dbReference>
<evidence type="ECO:0000313" key="5">
    <source>
        <dbReference type="Proteomes" id="UP000318405"/>
    </source>
</evidence>
<dbReference type="PROSITE" id="PS50887">
    <property type="entry name" value="GGDEF"/>
    <property type="match status" value="1"/>
</dbReference>
<feature type="transmembrane region" description="Helical" evidence="2">
    <location>
        <begin position="20"/>
        <end position="42"/>
    </location>
</feature>
<keyword evidence="2" id="KW-1133">Transmembrane helix</keyword>
<feature type="compositionally biased region" description="Polar residues" evidence="1">
    <location>
        <begin position="348"/>
        <end position="360"/>
    </location>
</feature>
<comment type="caution">
    <text evidence="4">The sequence shown here is derived from an EMBL/GenBank/DDBJ whole genome shotgun (WGS) entry which is preliminary data.</text>
</comment>
<feature type="region of interest" description="Disordered" evidence="1">
    <location>
        <begin position="335"/>
        <end position="379"/>
    </location>
</feature>
<proteinExistence type="predicted"/>
<sequence length="379" mass="39614">MQMPAPPAPRPAPAHGARRARTLATMLAATVILLSGASILLYQQAVRHSRLADYQRTVERLFEASLSLTNVETVGWQDSDDDAPWAQAQRALDAAGAAMVHGPARWAPELAATAEDLRRAALASGPLPSRRGLEALERAASALRAVAPARDGVAGDLGRAALLLGVLWTFAGVAVMVLGGRGHGEIATHDTVPYADELDVRLTQRLLLELPWGGGACGAIVMRLDNLQAISDVHGHAAACAVVEAIGAALQRSVRHGDVLARASADAFLIVLPDAAPQVLDGAAARLRSVAQSAAQALETVRAQPVQISTASASGLADEPLESLIARTRAQLHAAAGESLPAAETPEQGEQSAHSHQQAEQGKDRHAQPARPQIQEQRA</sequence>